<sequence length="114" mass="13329">METNETVEFLSNTQKCISAFPAEVQAQIQQNFTRIGKGQMPLDFVPMSHTIGNGVVEMRIQYQNNIYRVAYVTARQTIYVLHAFQKKSQRTPKPDVDLIKRRLKYLAKRRIIRI</sequence>
<dbReference type="KEGG" id="ckh:LVJ77_04430"/>
<gene>
    <name evidence="1" type="ORF">LVJ77_04430</name>
</gene>
<reference evidence="1" key="2">
    <citation type="submission" date="2024-09" db="EMBL/GenBank/DDBJ databases">
        <authorList>
            <person name="Veyrier F.J."/>
        </authorList>
    </citation>
    <scope>NUCLEOTIDE SEQUENCE</scope>
    <source>
        <strain evidence="1">17694</strain>
    </source>
</reference>
<dbReference type="RefSeq" id="WP_027010213.1">
    <property type="nucleotide sequence ID" value="NZ_CP091521.1"/>
</dbReference>
<evidence type="ECO:0000313" key="1">
    <source>
        <dbReference type="EMBL" id="UOP05425.2"/>
    </source>
</evidence>
<dbReference type="InterPro" id="IPR009241">
    <property type="entry name" value="HigB-like"/>
</dbReference>
<evidence type="ECO:0000313" key="2">
    <source>
        <dbReference type="Proteomes" id="UP000831534"/>
    </source>
</evidence>
<proteinExistence type="predicted"/>
<accession>A0A8T9MX32</accession>
<keyword evidence="2" id="KW-1185">Reference proteome</keyword>
<dbReference type="EMBL" id="CP091521">
    <property type="protein sequence ID" value="UOP05425.2"/>
    <property type="molecule type" value="Genomic_DNA"/>
</dbReference>
<dbReference type="AlphaFoldDB" id="A0A8T9MX32"/>
<dbReference type="Pfam" id="PF05973">
    <property type="entry name" value="Gp49"/>
    <property type="match status" value="1"/>
</dbReference>
<dbReference type="Proteomes" id="UP000831534">
    <property type="component" value="Chromosome"/>
</dbReference>
<name>A0A8T9MX32_9NEIS</name>
<protein>
    <submittedName>
        <fullName evidence="1">Type II toxin-antitoxin system RelE/ParE family toxin</fullName>
    </submittedName>
</protein>
<reference evidence="1" key="1">
    <citation type="journal article" date="2022" name="Res Sq">
        <title>Evolution of multicellular longitudinally dividing oral cavity symbionts (Neisseriaceae).</title>
        <authorList>
            <person name="Nyongesa S."/>
            <person name="Weber P."/>
            <person name="Bernet E."/>
            <person name="Pullido F."/>
            <person name="Nieckarz M."/>
            <person name="Delaby M."/>
            <person name="Nieves C."/>
            <person name="Viehboeck T."/>
            <person name="Krause N."/>
            <person name="Rivera-Millot A."/>
            <person name="Nakamura A."/>
            <person name="Vischer N."/>
            <person name="VanNieuwenhze M."/>
            <person name="Brun Y."/>
            <person name="Cava F."/>
            <person name="Bulgheresi S."/>
            <person name="Veyrier F."/>
        </authorList>
    </citation>
    <scope>NUCLEOTIDE SEQUENCE</scope>
    <source>
        <strain evidence="1">17694</strain>
    </source>
</reference>
<organism evidence="1 2">
    <name type="scientific">Conchiformibius kuhniae</name>
    <dbReference type="NCBI Taxonomy" id="211502"/>
    <lineage>
        <taxon>Bacteria</taxon>
        <taxon>Pseudomonadati</taxon>
        <taxon>Pseudomonadota</taxon>
        <taxon>Betaproteobacteria</taxon>
        <taxon>Neisseriales</taxon>
        <taxon>Neisseriaceae</taxon>
        <taxon>Conchiformibius</taxon>
    </lineage>
</organism>